<evidence type="ECO:0000256" key="1">
    <source>
        <dbReference type="SAM" id="SignalP"/>
    </source>
</evidence>
<dbReference type="PIRSF" id="PIRSF014995">
    <property type="entry name" value="UCP014995"/>
    <property type="match status" value="1"/>
</dbReference>
<name>A0ABU1N6P6_9CAUL</name>
<dbReference type="Proteomes" id="UP001262754">
    <property type="component" value="Unassembled WGS sequence"/>
</dbReference>
<reference evidence="2 3" key="1">
    <citation type="submission" date="2023-07" db="EMBL/GenBank/DDBJ databases">
        <title>Sorghum-associated microbial communities from plants grown in Nebraska, USA.</title>
        <authorList>
            <person name="Schachtman D."/>
        </authorList>
    </citation>
    <scope>NUCLEOTIDE SEQUENCE [LARGE SCALE GENOMIC DNA]</scope>
    <source>
        <strain evidence="2 3">DS2154</strain>
    </source>
</reference>
<dbReference type="EMBL" id="JAVDRL010000020">
    <property type="protein sequence ID" value="MDR6534130.1"/>
    <property type="molecule type" value="Genomic_DNA"/>
</dbReference>
<protein>
    <recommendedName>
        <fullName evidence="4">DUF2271 domain-containing protein</fullName>
    </recommendedName>
</protein>
<evidence type="ECO:0000313" key="2">
    <source>
        <dbReference type="EMBL" id="MDR6534130.1"/>
    </source>
</evidence>
<accession>A0ABU1N6P6</accession>
<dbReference type="Pfam" id="PF10029">
    <property type="entry name" value="DUF2271"/>
    <property type="match status" value="1"/>
</dbReference>
<proteinExistence type="predicted"/>
<feature type="signal peptide" evidence="1">
    <location>
        <begin position="1"/>
        <end position="26"/>
    </location>
</feature>
<feature type="chain" id="PRO_5047257965" description="DUF2271 domain-containing protein" evidence="1">
    <location>
        <begin position="27"/>
        <end position="176"/>
    </location>
</feature>
<keyword evidence="1" id="KW-0732">Signal</keyword>
<evidence type="ECO:0008006" key="4">
    <source>
        <dbReference type="Google" id="ProtNLM"/>
    </source>
</evidence>
<comment type="caution">
    <text evidence="2">The sequence shown here is derived from an EMBL/GenBank/DDBJ whole genome shotgun (WGS) entry which is preliminary data.</text>
</comment>
<evidence type="ECO:0000313" key="3">
    <source>
        <dbReference type="Proteomes" id="UP001262754"/>
    </source>
</evidence>
<dbReference type="InterPro" id="IPR014469">
    <property type="entry name" value="DUF2271"/>
</dbReference>
<organism evidence="2 3">
    <name type="scientific">Caulobacter rhizosphaerae</name>
    <dbReference type="NCBI Taxonomy" id="2010972"/>
    <lineage>
        <taxon>Bacteria</taxon>
        <taxon>Pseudomonadati</taxon>
        <taxon>Pseudomonadota</taxon>
        <taxon>Alphaproteobacteria</taxon>
        <taxon>Caulobacterales</taxon>
        <taxon>Caulobacteraceae</taxon>
        <taxon>Caulobacter</taxon>
    </lineage>
</organism>
<gene>
    <name evidence="2" type="ORF">J2800_004901</name>
</gene>
<keyword evidence="3" id="KW-1185">Reference proteome</keyword>
<dbReference type="RefSeq" id="WP_310035303.1">
    <property type="nucleotide sequence ID" value="NZ_JAVDRL010000020.1"/>
</dbReference>
<sequence>MKRSPKLSLSLLTFAGAAVGAAPALAADLAVTVEVPRLTVAEYHKPYVSIWIENPADATAAGTLAVWYDAGSKEDKGVKWLKDMRQWWRKAGRTMTFPADGVSGATRAPGPQKLVFSGAKGPLKDLKPGQYNLVVEAAREVGGQEAVRVPFAWGKPGKLATAKGMAELGAVTVAVK</sequence>